<organism evidence="1 2">
    <name type="scientific">Shinella granuli</name>
    <dbReference type="NCBI Taxonomy" id="323621"/>
    <lineage>
        <taxon>Bacteria</taxon>
        <taxon>Pseudomonadati</taxon>
        <taxon>Pseudomonadota</taxon>
        <taxon>Alphaproteobacteria</taxon>
        <taxon>Hyphomicrobiales</taxon>
        <taxon>Rhizobiaceae</taxon>
        <taxon>Shinella</taxon>
    </lineage>
</organism>
<evidence type="ECO:0000313" key="2">
    <source>
        <dbReference type="Proteomes" id="UP000295351"/>
    </source>
</evidence>
<dbReference type="Pfam" id="PF09907">
    <property type="entry name" value="HigB_toxin"/>
    <property type="match status" value="1"/>
</dbReference>
<reference evidence="1 2" key="1">
    <citation type="submission" date="2019-03" db="EMBL/GenBank/DDBJ databases">
        <title>Genomic Encyclopedia of Type Strains, Phase IV (KMG-IV): sequencing the most valuable type-strain genomes for metagenomic binning, comparative biology and taxonomic classification.</title>
        <authorList>
            <person name="Goeker M."/>
        </authorList>
    </citation>
    <scope>NUCLEOTIDE SEQUENCE [LARGE SCALE GENOMIC DNA]</scope>
    <source>
        <strain evidence="1 2">DSM 18401</strain>
    </source>
</reference>
<sequence>MNVIAKSALVNFWSDLPKGAPRETAEAAMTEWYATASKASWSNFSELKKTFNSADIVAGNKVIFDVGGNKYRIVGLVAFRTKRIFVLFVGTHAQYDAIDVAKL</sequence>
<proteinExistence type="predicted"/>
<gene>
    <name evidence="1" type="ORF">EV665_1764</name>
</gene>
<name>A0A4R2BTR1_SHIGR</name>
<keyword evidence="2" id="KW-1185">Reference proteome</keyword>
<dbReference type="GO" id="GO:0004519">
    <property type="term" value="F:endonuclease activity"/>
    <property type="evidence" value="ECO:0007669"/>
    <property type="project" value="InterPro"/>
</dbReference>
<dbReference type="Proteomes" id="UP000295351">
    <property type="component" value="Unassembled WGS sequence"/>
</dbReference>
<dbReference type="EMBL" id="SLVX01000076">
    <property type="protein sequence ID" value="TCN29334.1"/>
    <property type="molecule type" value="Genomic_DNA"/>
</dbReference>
<dbReference type="AlphaFoldDB" id="A0A4R2BTR1"/>
<accession>A0A4R2BTR1</accession>
<dbReference type="GO" id="GO:0003723">
    <property type="term" value="F:RNA binding"/>
    <property type="evidence" value="ECO:0007669"/>
    <property type="project" value="InterPro"/>
</dbReference>
<dbReference type="RefSeq" id="WP_133037252.1">
    <property type="nucleotide sequence ID" value="NZ_BAABEI010000001.1"/>
</dbReference>
<evidence type="ECO:0000313" key="1">
    <source>
        <dbReference type="EMBL" id="TCN29334.1"/>
    </source>
</evidence>
<dbReference type="GO" id="GO:0110001">
    <property type="term" value="C:toxin-antitoxin complex"/>
    <property type="evidence" value="ECO:0007669"/>
    <property type="project" value="InterPro"/>
</dbReference>
<protein>
    <submittedName>
        <fullName evidence="1">mRNA interferase HigB</fullName>
    </submittedName>
</protein>
<dbReference type="InterPro" id="IPR018669">
    <property type="entry name" value="Toxin_HigB"/>
</dbReference>
<comment type="caution">
    <text evidence="1">The sequence shown here is derived from an EMBL/GenBank/DDBJ whole genome shotgun (WGS) entry which is preliminary data.</text>
</comment>